<dbReference type="InterPro" id="IPR017972">
    <property type="entry name" value="Cyt_P450_CS"/>
</dbReference>
<keyword evidence="4 8" id="KW-0479">Metal-binding</keyword>
<feature type="transmembrane region" description="Helical" evidence="10">
    <location>
        <begin position="6"/>
        <end position="24"/>
    </location>
</feature>
<evidence type="ECO:0000256" key="5">
    <source>
        <dbReference type="ARBA" id="ARBA00023002"/>
    </source>
</evidence>
<organism evidence="11">
    <name type="scientific">Jatropha curcas</name>
    <name type="common">Barbados nut</name>
    <dbReference type="NCBI Taxonomy" id="180498"/>
    <lineage>
        <taxon>Eukaryota</taxon>
        <taxon>Viridiplantae</taxon>
        <taxon>Streptophyta</taxon>
        <taxon>Embryophyta</taxon>
        <taxon>Tracheophyta</taxon>
        <taxon>Spermatophyta</taxon>
        <taxon>Magnoliopsida</taxon>
        <taxon>eudicotyledons</taxon>
        <taxon>Gunneridae</taxon>
        <taxon>Pentapetalae</taxon>
        <taxon>rosids</taxon>
        <taxon>fabids</taxon>
        <taxon>Malpighiales</taxon>
        <taxon>Euphorbiaceae</taxon>
        <taxon>Crotonoideae</taxon>
        <taxon>Jatropheae</taxon>
        <taxon>Jatropha</taxon>
    </lineage>
</organism>
<evidence type="ECO:0000256" key="9">
    <source>
        <dbReference type="RuleBase" id="RU000461"/>
    </source>
</evidence>
<evidence type="ECO:0000256" key="2">
    <source>
        <dbReference type="ARBA" id="ARBA00010617"/>
    </source>
</evidence>
<dbReference type="PROSITE" id="PS00086">
    <property type="entry name" value="CYTOCHROME_P450"/>
    <property type="match status" value="1"/>
</dbReference>
<evidence type="ECO:0000256" key="4">
    <source>
        <dbReference type="ARBA" id="ARBA00022723"/>
    </source>
</evidence>
<dbReference type="FunFam" id="1.10.630.10:FF:000043">
    <property type="entry name" value="Cytochrome P450 99A2"/>
    <property type="match status" value="1"/>
</dbReference>
<evidence type="ECO:0000256" key="10">
    <source>
        <dbReference type="SAM" id="Phobius"/>
    </source>
</evidence>
<dbReference type="CDD" id="cd11072">
    <property type="entry name" value="CYP71-like"/>
    <property type="match status" value="1"/>
</dbReference>
<comment type="similarity">
    <text evidence="2 9">Belongs to the cytochrome P450 family.</text>
</comment>
<dbReference type="SMR" id="A0A088FR22"/>
<keyword evidence="7 9" id="KW-0503">Monooxygenase</keyword>
<accession>A0A088FR22</accession>
<evidence type="ECO:0000256" key="8">
    <source>
        <dbReference type="PIRSR" id="PIRSR602401-1"/>
    </source>
</evidence>
<protein>
    <submittedName>
        <fullName evidence="11">CYP726A22</fullName>
    </submittedName>
</protein>
<dbReference type="InterPro" id="IPR036396">
    <property type="entry name" value="Cyt_P450_sf"/>
</dbReference>
<evidence type="ECO:0000256" key="3">
    <source>
        <dbReference type="ARBA" id="ARBA00022617"/>
    </source>
</evidence>
<dbReference type="EMBL" id="KF986817">
    <property type="protein sequence ID" value="AIM47552.1"/>
    <property type="molecule type" value="mRNA"/>
</dbReference>
<dbReference type="Gene3D" id="1.10.630.10">
    <property type="entry name" value="Cytochrome P450"/>
    <property type="match status" value="1"/>
</dbReference>
<evidence type="ECO:0000256" key="7">
    <source>
        <dbReference type="ARBA" id="ARBA00023033"/>
    </source>
</evidence>
<dbReference type="PRINTS" id="PR00385">
    <property type="entry name" value="P450"/>
</dbReference>
<keyword evidence="10" id="KW-1133">Transmembrane helix</keyword>
<keyword evidence="5 9" id="KW-0560">Oxidoreductase</keyword>
<comment type="cofactor">
    <cofactor evidence="1 8">
        <name>heme</name>
        <dbReference type="ChEBI" id="CHEBI:30413"/>
    </cofactor>
</comment>
<dbReference type="Pfam" id="PF00067">
    <property type="entry name" value="p450"/>
    <property type="match status" value="1"/>
</dbReference>
<dbReference type="GO" id="GO:0005506">
    <property type="term" value="F:iron ion binding"/>
    <property type="evidence" value="ECO:0007669"/>
    <property type="project" value="InterPro"/>
</dbReference>
<dbReference type="InterPro" id="IPR002401">
    <property type="entry name" value="Cyt_P450_E_grp-I"/>
</dbReference>
<dbReference type="AlphaFoldDB" id="A0A088FR22"/>
<evidence type="ECO:0000256" key="1">
    <source>
        <dbReference type="ARBA" id="ARBA00001971"/>
    </source>
</evidence>
<dbReference type="SUPFAM" id="SSF48264">
    <property type="entry name" value="Cytochrome P450"/>
    <property type="match status" value="1"/>
</dbReference>
<evidence type="ECO:0000256" key="6">
    <source>
        <dbReference type="ARBA" id="ARBA00023004"/>
    </source>
</evidence>
<keyword evidence="10" id="KW-0812">Transmembrane</keyword>
<dbReference type="PANTHER" id="PTHR47955">
    <property type="entry name" value="CYTOCHROME P450 FAMILY 71 PROTEIN"/>
    <property type="match status" value="1"/>
</dbReference>
<dbReference type="GO" id="GO:0020037">
    <property type="term" value="F:heme binding"/>
    <property type="evidence" value="ECO:0007669"/>
    <property type="project" value="InterPro"/>
</dbReference>
<dbReference type="GO" id="GO:0004497">
    <property type="term" value="F:monooxygenase activity"/>
    <property type="evidence" value="ECO:0007669"/>
    <property type="project" value="UniProtKB-KW"/>
</dbReference>
<evidence type="ECO:0000313" key="11">
    <source>
        <dbReference type="EMBL" id="AIM47552.1"/>
    </source>
</evidence>
<keyword evidence="6 8" id="KW-0408">Iron</keyword>
<reference evidence="11" key="1">
    <citation type="journal article" date="2014" name="Plant Cell">
        <title>Production of bioactive diterpenoids in the euphorbiaceae depends on evolutionarily conserved gene clusters.</title>
        <authorList>
            <person name="King A.J."/>
            <person name="Brown G.D."/>
            <person name="Gilday A.D."/>
            <person name="Larson T.R."/>
            <person name="Graham I.A."/>
        </authorList>
    </citation>
    <scope>NUCLEOTIDE SEQUENCE</scope>
</reference>
<dbReference type="PRINTS" id="PR00463">
    <property type="entry name" value="EP450I"/>
</dbReference>
<dbReference type="GO" id="GO:0016705">
    <property type="term" value="F:oxidoreductase activity, acting on paired donors, with incorporation or reduction of molecular oxygen"/>
    <property type="evidence" value="ECO:0007669"/>
    <property type="project" value="InterPro"/>
</dbReference>
<keyword evidence="10" id="KW-0472">Membrane</keyword>
<dbReference type="PANTHER" id="PTHR47955:SF8">
    <property type="entry name" value="CYTOCHROME P450 71D11-LIKE"/>
    <property type="match status" value="1"/>
</dbReference>
<proteinExistence type="evidence at transcript level"/>
<feature type="binding site" description="axial binding residue" evidence="8">
    <location>
        <position position="443"/>
    </location>
    <ligand>
        <name>heme</name>
        <dbReference type="ChEBI" id="CHEBI:30413"/>
    </ligand>
    <ligandPart>
        <name>Fe</name>
        <dbReference type="ChEBI" id="CHEBI:18248"/>
    </ligandPart>
</feature>
<name>A0A088FR22_JATCU</name>
<sequence length="502" mass="56884">MEQQILSVSVLSSFVLFLFVLLKVSKKLYKHDSNPPPGPWKLPFLGNILQLAGDAPHHRFAELARTYGPVMGIKLGEIPFLVVSSPEAAKEVMKIQDPIFAERALVFANDVLNYNRNVMVFGSYGYQWRQLRKFCTLALLSAKRVQSFQSVRKEEMADFVNFLRSKEGSSVNLTHTIFAFTNSIIARNAVGHKTKNQETLLTCIDGIIYTGGVNIADVFPSLKWLPSVKREKSRVMKLHYETDKILEDILQEHKANKQAWVSEDGDGRKAGNFVDVLLDLQQSGNLDFPLTDVTIKASTIDAFVGGSDTSSKTTEWAMAELMRKPEIMKKAQEELRSVFGEKGYIEEAKLQELKWLKLIIKETMRLHPVLSLLPRVCKQKTKVSGYDVYPGTQVLVNVWALGRDPKHWSEPEKFNPERFIDSSIDYLGNHFEYLPFGAGKRVCPGIALGMVHMENFLANLLFHFDWKFPKGITAENLDMTDAFGGVMKRKVDLELIPIPYHP</sequence>
<keyword evidence="3 8" id="KW-0349">Heme</keyword>
<dbReference type="InterPro" id="IPR001128">
    <property type="entry name" value="Cyt_P450"/>
</dbReference>